<evidence type="ECO:0000259" key="3">
    <source>
        <dbReference type="Pfam" id="PF24571"/>
    </source>
</evidence>
<dbReference type="EMBL" id="JAHRIN010008552">
    <property type="protein sequence ID" value="MEQ2193582.1"/>
    <property type="molecule type" value="Genomic_DNA"/>
</dbReference>
<dbReference type="InterPro" id="IPR056396">
    <property type="entry name" value="HEAT_SCC3-SA"/>
</dbReference>
<comment type="similarity">
    <text evidence="1">Belongs to the SCC3 family.</text>
</comment>
<reference evidence="4 5" key="1">
    <citation type="submission" date="2021-06" db="EMBL/GenBank/DDBJ databases">
        <authorList>
            <person name="Palmer J.M."/>
        </authorList>
    </citation>
    <scope>NUCLEOTIDE SEQUENCE [LARGE SCALE GENOMIC DNA]</scope>
    <source>
        <strain evidence="4 5">XC_2019</strain>
        <tissue evidence="4">Muscle</tissue>
    </source>
</reference>
<proteinExistence type="inferred from homology"/>
<name>A0ABV0QDT5_9TELE</name>
<evidence type="ECO:0000313" key="4">
    <source>
        <dbReference type="EMBL" id="MEQ2193582.1"/>
    </source>
</evidence>
<dbReference type="Pfam" id="PF21581">
    <property type="entry name" value="SCD"/>
    <property type="match status" value="1"/>
</dbReference>
<dbReference type="InterPro" id="IPR039662">
    <property type="entry name" value="Cohesin_Scc3/SA"/>
</dbReference>
<organism evidence="4 5">
    <name type="scientific">Xenoophorus captivus</name>
    <dbReference type="NCBI Taxonomy" id="1517983"/>
    <lineage>
        <taxon>Eukaryota</taxon>
        <taxon>Metazoa</taxon>
        <taxon>Chordata</taxon>
        <taxon>Craniata</taxon>
        <taxon>Vertebrata</taxon>
        <taxon>Euteleostomi</taxon>
        <taxon>Actinopterygii</taxon>
        <taxon>Neopterygii</taxon>
        <taxon>Teleostei</taxon>
        <taxon>Neoteleostei</taxon>
        <taxon>Acanthomorphata</taxon>
        <taxon>Ovalentaria</taxon>
        <taxon>Atherinomorphae</taxon>
        <taxon>Cyprinodontiformes</taxon>
        <taxon>Goodeidae</taxon>
        <taxon>Xenoophorus</taxon>
    </lineage>
</organism>
<evidence type="ECO:0000259" key="2">
    <source>
        <dbReference type="Pfam" id="PF21581"/>
    </source>
</evidence>
<feature type="non-terminal residue" evidence="4">
    <location>
        <position position="160"/>
    </location>
</feature>
<accession>A0ABV0QDT5</accession>
<protein>
    <submittedName>
        <fullName evidence="4">Uncharacterized protein</fullName>
    </submittedName>
</protein>
<feature type="non-terminal residue" evidence="4">
    <location>
        <position position="1"/>
    </location>
</feature>
<dbReference type="PANTHER" id="PTHR11199:SF6">
    <property type="entry name" value="COHESIN SUBUNIT SA-1"/>
    <property type="match status" value="1"/>
</dbReference>
<evidence type="ECO:0000313" key="5">
    <source>
        <dbReference type="Proteomes" id="UP001434883"/>
    </source>
</evidence>
<sequence>IRAICIEEIGVWMKLYSDAFLNDSYLKYVGRFLSVELYVAAAVNSACPHRLFSQREPEEEGAPKRRGRQSPNANLIKTTVFFFLESELTAGRSHARRGREYFACIKARQQCGRSPNGLPSHDKVMTAKEKKTQLDDRTRITELFAVALPPLLAKVMVHPT</sequence>
<evidence type="ECO:0000256" key="1">
    <source>
        <dbReference type="ARBA" id="ARBA00005486"/>
    </source>
</evidence>
<keyword evidence="5" id="KW-1185">Reference proteome</keyword>
<dbReference type="InterPro" id="IPR020839">
    <property type="entry name" value="SCD"/>
</dbReference>
<dbReference type="Proteomes" id="UP001434883">
    <property type="component" value="Unassembled WGS sequence"/>
</dbReference>
<dbReference type="PANTHER" id="PTHR11199">
    <property type="entry name" value="STROMAL ANTIGEN"/>
    <property type="match status" value="1"/>
</dbReference>
<gene>
    <name evidence="4" type="ORF">XENOCAPTIV_004612</name>
</gene>
<feature type="domain" description="SCD" evidence="2">
    <location>
        <begin position="1"/>
        <end position="34"/>
    </location>
</feature>
<dbReference type="Pfam" id="PF24571">
    <property type="entry name" value="HEAT_SCC3-SA"/>
    <property type="match status" value="1"/>
</dbReference>
<feature type="domain" description="Cohesin subunit SCC3/SA HEAT-repeats" evidence="3">
    <location>
        <begin position="107"/>
        <end position="156"/>
    </location>
</feature>
<comment type="caution">
    <text evidence="4">The sequence shown here is derived from an EMBL/GenBank/DDBJ whole genome shotgun (WGS) entry which is preliminary data.</text>
</comment>